<reference evidence="10 11" key="1">
    <citation type="submission" date="2019-07" db="EMBL/GenBank/DDBJ databases">
        <title>Whole genome shotgun sequence of Segetibacter aerophilus NBRC 106135.</title>
        <authorList>
            <person name="Hosoyama A."/>
            <person name="Uohara A."/>
            <person name="Ohji S."/>
            <person name="Ichikawa N."/>
        </authorList>
    </citation>
    <scope>NUCLEOTIDE SEQUENCE [LARGE SCALE GENOMIC DNA]</scope>
    <source>
        <strain evidence="10 11">NBRC 106135</strain>
    </source>
</reference>
<protein>
    <submittedName>
        <fullName evidence="10">Permease</fullName>
    </submittedName>
</protein>
<comment type="subcellular location">
    <subcellularLocation>
        <location evidence="1">Cell membrane</location>
        <topology evidence="1">Multi-pass membrane protein</topology>
    </subcellularLocation>
</comment>
<name>A0A512BDF4_9BACT</name>
<feature type="domain" description="MacB-like periplasmic core" evidence="9">
    <location>
        <begin position="26"/>
        <end position="199"/>
    </location>
</feature>
<dbReference type="OrthoDB" id="1522670at2"/>
<sequence>MNVAVFIARRLAFNAQYSFSRFIIRLAVTATAVSVAAMIITLAFVNGFQETVSQKVFSFWGHIRLQQYEPNKALVAEETPLAKNDTVISSLKKNPQIQTIQAFATKSAVLQRQANIEGILFKGVEKNYDFENLKNFLREGKWPDFEDSLYSHDIVVSRPIADQMEIKLNDSIKIHFIDATGGKSNFRRMRVSGIYKTGIEEYDNLFAIGDIRLIQRLNNWEVNQIGGYEIFLHNYKTMDTVNNSILENSFIPINWTSKTVREVYPNIFDWLGIQDVNRDVIFIVMAVVAIINLITCLLILVLERTRMVGILKAVGSTDITIQKIFLIQATYITLLGAGAGLLFGVGLCLLQQYTGLITLNESAYYVSVAPVKIIWWQVGAVCAGTVFVCFLSLILPTLLVRSVQPVKAIQFR</sequence>
<evidence type="ECO:0000256" key="3">
    <source>
        <dbReference type="ARBA" id="ARBA00022475"/>
    </source>
</evidence>
<keyword evidence="6 7" id="KW-0472">Membrane</keyword>
<feature type="transmembrane region" description="Helical" evidence="7">
    <location>
        <begin position="280"/>
        <end position="302"/>
    </location>
</feature>
<dbReference type="RefSeq" id="WP_147204102.1">
    <property type="nucleotide sequence ID" value="NZ_BJYT01000008.1"/>
</dbReference>
<keyword evidence="11" id="KW-1185">Reference proteome</keyword>
<evidence type="ECO:0000256" key="6">
    <source>
        <dbReference type="ARBA" id="ARBA00023136"/>
    </source>
</evidence>
<dbReference type="GO" id="GO:0098797">
    <property type="term" value="C:plasma membrane protein complex"/>
    <property type="evidence" value="ECO:0007669"/>
    <property type="project" value="TreeGrafter"/>
</dbReference>
<dbReference type="InterPro" id="IPR003838">
    <property type="entry name" value="ABC3_permease_C"/>
</dbReference>
<evidence type="ECO:0000259" key="8">
    <source>
        <dbReference type="Pfam" id="PF02687"/>
    </source>
</evidence>
<dbReference type="EMBL" id="BJYT01000008">
    <property type="protein sequence ID" value="GEO09991.1"/>
    <property type="molecule type" value="Genomic_DNA"/>
</dbReference>
<comment type="caution">
    <text evidence="10">The sequence shown here is derived from an EMBL/GenBank/DDBJ whole genome shotgun (WGS) entry which is preliminary data.</text>
</comment>
<dbReference type="Proteomes" id="UP000321513">
    <property type="component" value="Unassembled WGS sequence"/>
</dbReference>
<dbReference type="Pfam" id="PF02687">
    <property type="entry name" value="FtsX"/>
    <property type="match status" value="1"/>
</dbReference>
<evidence type="ECO:0000256" key="7">
    <source>
        <dbReference type="SAM" id="Phobius"/>
    </source>
</evidence>
<dbReference type="PANTHER" id="PTHR30489:SF0">
    <property type="entry name" value="LIPOPROTEIN-RELEASING SYSTEM TRANSMEMBRANE PROTEIN LOLE"/>
    <property type="match status" value="1"/>
</dbReference>
<evidence type="ECO:0000256" key="1">
    <source>
        <dbReference type="ARBA" id="ARBA00004651"/>
    </source>
</evidence>
<dbReference type="PANTHER" id="PTHR30489">
    <property type="entry name" value="LIPOPROTEIN-RELEASING SYSTEM TRANSMEMBRANE PROTEIN LOLE"/>
    <property type="match status" value="1"/>
</dbReference>
<gene>
    <name evidence="10" type="ORF">SAE01_24870</name>
</gene>
<proteinExistence type="inferred from homology"/>
<dbReference type="GO" id="GO:0044874">
    <property type="term" value="P:lipoprotein localization to outer membrane"/>
    <property type="evidence" value="ECO:0007669"/>
    <property type="project" value="TreeGrafter"/>
</dbReference>
<feature type="transmembrane region" description="Helical" evidence="7">
    <location>
        <begin position="331"/>
        <end position="353"/>
    </location>
</feature>
<keyword evidence="4 7" id="KW-0812">Transmembrane</keyword>
<comment type="similarity">
    <text evidence="2">Belongs to the ABC-4 integral membrane protein family. LolC/E subfamily.</text>
</comment>
<organism evidence="10 11">
    <name type="scientific">Segetibacter aerophilus</name>
    <dbReference type="NCBI Taxonomy" id="670293"/>
    <lineage>
        <taxon>Bacteria</taxon>
        <taxon>Pseudomonadati</taxon>
        <taxon>Bacteroidota</taxon>
        <taxon>Chitinophagia</taxon>
        <taxon>Chitinophagales</taxon>
        <taxon>Chitinophagaceae</taxon>
        <taxon>Segetibacter</taxon>
    </lineage>
</organism>
<dbReference type="InterPro" id="IPR051447">
    <property type="entry name" value="Lipoprotein-release_system"/>
</dbReference>
<keyword evidence="5 7" id="KW-1133">Transmembrane helix</keyword>
<feature type="domain" description="ABC3 transporter permease C-terminal" evidence="8">
    <location>
        <begin position="280"/>
        <end position="405"/>
    </location>
</feature>
<dbReference type="AlphaFoldDB" id="A0A512BDF4"/>
<evidence type="ECO:0000256" key="5">
    <source>
        <dbReference type="ARBA" id="ARBA00022989"/>
    </source>
</evidence>
<feature type="transmembrane region" description="Helical" evidence="7">
    <location>
        <begin position="373"/>
        <end position="400"/>
    </location>
</feature>
<keyword evidence="3" id="KW-1003">Cell membrane</keyword>
<dbReference type="InterPro" id="IPR025857">
    <property type="entry name" value="MacB_PCD"/>
</dbReference>
<accession>A0A512BDF4</accession>
<evidence type="ECO:0000259" key="9">
    <source>
        <dbReference type="Pfam" id="PF12704"/>
    </source>
</evidence>
<evidence type="ECO:0000256" key="2">
    <source>
        <dbReference type="ARBA" id="ARBA00005236"/>
    </source>
</evidence>
<evidence type="ECO:0000313" key="11">
    <source>
        <dbReference type="Proteomes" id="UP000321513"/>
    </source>
</evidence>
<evidence type="ECO:0000256" key="4">
    <source>
        <dbReference type="ARBA" id="ARBA00022692"/>
    </source>
</evidence>
<dbReference type="Pfam" id="PF12704">
    <property type="entry name" value="MacB_PCD"/>
    <property type="match status" value="1"/>
</dbReference>
<evidence type="ECO:0000313" key="10">
    <source>
        <dbReference type="EMBL" id="GEO09991.1"/>
    </source>
</evidence>
<feature type="transmembrane region" description="Helical" evidence="7">
    <location>
        <begin position="22"/>
        <end position="45"/>
    </location>
</feature>